<keyword evidence="4" id="KW-1185">Reference proteome</keyword>
<dbReference type="NCBIfam" id="TIGR01428">
    <property type="entry name" value="HAD_type_II"/>
    <property type="match status" value="1"/>
</dbReference>
<dbReference type="OrthoDB" id="2363873at2759"/>
<reference evidence="3" key="1">
    <citation type="submission" date="2020-11" db="EMBL/GenBank/DDBJ databases">
        <authorList>
            <consortium name="DOE Joint Genome Institute"/>
            <person name="Ahrendt S."/>
            <person name="Riley R."/>
            <person name="Andreopoulos W."/>
            <person name="Labutti K."/>
            <person name="Pangilinan J."/>
            <person name="Ruiz-Duenas F.J."/>
            <person name="Barrasa J.M."/>
            <person name="Sanchez-Garcia M."/>
            <person name="Camarero S."/>
            <person name="Miyauchi S."/>
            <person name="Serrano A."/>
            <person name="Linde D."/>
            <person name="Babiker R."/>
            <person name="Drula E."/>
            <person name="Ayuso-Fernandez I."/>
            <person name="Pacheco R."/>
            <person name="Padilla G."/>
            <person name="Ferreira P."/>
            <person name="Barriuso J."/>
            <person name="Kellner H."/>
            <person name="Castanera R."/>
            <person name="Alfaro M."/>
            <person name="Ramirez L."/>
            <person name="Pisabarro A.G."/>
            <person name="Kuo A."/>
            <person name="Tritt A."/>
            <person name="Lipzen A."/>
            <person name="He G."/>
            <person name="Yan M."/>
            <person name="Ng V."/>
            <person name="Cullen D."/>
            <person name="Martin F."/>
            <person name="Rosso M.-N."/>
            <person name="Henrissat B."/>
            <person name="Hibbett D."/>
            <person name="Martinez A.T."/>
            <person name="Grigoriev I.V."/>
        </authorList>
    </citation>
    <scope>NUCLEOTIDE SEQUENCE</scope>
    <source>
        <strain evidence="3">AH 40177</strain>
    </source>
</reference>
<dbReference type="EMBL" id="JADNRY010000004">
    <property type="protein sequence ID" value="KAF9077172.1"/>
    <property type="molecule type" value="Genomic_DNA"/>
</dbReference>
<dbReference type="Gene3D" id="1.10.150.240">
    <property type="entry name" value="Putative phosphatase, domain 2"/>
    <property type="match status" value="1"/>
</dbReference>
<dbReference type="Proteomes" id="UP000772434">
    <property type="component" value="Unassembled WGS sequence"/>
</dbReference>
<dbReference type="InterPro" id="IPR051540">
    <property type="entry name" value="S-2-haloacid_dehalogenase"/>
</dbReference>
<name>A0A9P5QA73_9AGAR</name>
<dbReference type="SUPFAM" id="SSF56784">
    <property type="entry name" value="HAD-like"/>
    <property type="match status" value="1"/>
</dbReference>
<accession>A0A9P5QA73</accession>
<dbReference type="InterPro" id="IPR023214">
    <property type="entry name" value="HAD_sf"/>
</dbReference>
<gene>
    <name evidence="3" type="ORF">BDP27DRAFT_1413618</name>
</gene>
<dbReference type="GO" id="GO:0019120">
    <property type="term" value="F:hydrolase activity, acting on acid halide bonds, in C-halide compounds"/>
    <property type="evidence" value="ECO:0007669"/>
    <property type="project" value="InterPro"/>
</dbReference>
<dbReference type="NCBIfam" id="TIGR01493">
    <property type="entry name" value="HAD-SF-IA-v2"/>
    <property type="match status" value="1"/>
</dbReference>
<dbReference type="PRINTS" id="PR00413">
    <property type="entry name" value="HADHALOGNASE"/>
</dbReference>
<dbReference type="Pfam" id="PF00702">
    <property type="entry name" value="Hydrolase"/>
    <property type="match status" value="1"/>
</dbReference>
<sequence length="261" mass="28953">MAASAALQGVEALIFDVFGTVVNWRGSVTKELVDLGTKYSLPDSAQDWQEFANEWRAGYLENTRRIAEGGSGSNNVDVMHREILESMLSSSRWQHVGKVLNEEARVHLNLVWHRLDGYSDTVPGLYELKKNVIIATLSNGNIRLLVDMAKHADLPWDAVFSGALFNSYKPNPVTYQGALTHLSLSDTPHKVAMVAAHIYDLRAAAKVGLKTIYIPRPDEETDGAKSEDVKSKEQGGEVDVVVQDFRELARLFLPSHGKPRL</sequence>
<dbReference type="InterPro" id="IPR036412">
    <property type="entry name" value="HAD-like_sf"/>
</dbReference>
<dbReference type="PANTHER" id="PTHR43316">
    <property type="entry name" value="HYDROLASE, HALOACID DELAHOGENASE-RELATED"/>
    <property type="match status" value="1"/>
</dbReference>
<dbReference type="InterPro" id="IPR006328">
    <property type="entry name" value="2-HAD"/>
</dbReference>
<protein>
    <submittedName>
        <fullName evidence="3">Haloacid dehalogenase</fullName>
    </submittedName>
</protein>
<comment type="similarity">
    <text evidence="1">Belongs to the HAD-like hydrolase superfamily. S-2-haloalkanoic acid dehalogenase family.</text>
</comment>
<evidence type="ECO:0000256" key="1">
    <source>
        <dbReference type="ARBA" id="ARBA00008106"/>
    </source>
</evidence>
<dbReference type="InterPro" id="IPR023198">
    <property type="entry name" value="PGP-like_dom2"/>
</dbReference>
<dbReference type="PANTHER" id="PTHR43316:SF3">
    <property type="entry name" value="HALOACID DEHALOGENASE, TYPE II (AFU_ORTHOLOGUE AFUA_2G07750)-RELATED"/>
    <property type="match status" value="1"/>
</dbReference>
<dbReference type="InterPro" id="IPR006439">
    <property type="entry name" value="HAD-SF_hydro_IA"/>
</dbReference>
<dbReference type="GO" id="GO:0016791">
    <property type="term" value="F:phosphatase activity"/>
    <property type="evidence" value="ECO:0007669"/>
    <property type="project" value="UniProtKB-ARBA"/>
</dbReference>
<evidence type="ECO:0000313" key="4">
    <source>
        <dbReference type="Proteomes" id="UP000772434"/>
    </source>
</evidence>
<dbReference type="Gene3D" id="3.40.50.1000">
    <property type="entry name" value="HAD superfamily/HAD-like"/>
    <property type="match status" value="1"/>
</dbReference>
<organism evidence="3 4">
    <name type="scientific">Rhodocollybia butyracea</name>
    <dbReference type="NCBI Taxonomy" id="206335"/>
    <lineage>
        <taxon>Eukaryota</taxon>
        <taxon>Fungi</taxon>
        <taxon>Dikarya</taxon>
        <taxon>Basidiomycota</taxon>
        <taxon>Agaricomycotina</taxon>
        <taxon>Agaricomycetes</taxon>
        <taxon>Agaricomycetidae</taxon>
        <taxon>Agaricales</taxon>
        <taxon>Marasmiineae</taxon>
        <taxon>Omphalotaceae</taxon>
        <taxon>Rhodocollybia</taxon>
    </lineage>
</organism>
<dbReference type="AlphaFoldDB" id="A0A9P5QA73"/>
<keyword evidence="2" id="KW-0378">Hydrolase</keyword>
<evidence type="ECO:0000256" key="2">
    <source>
        <dbReference type="ARBA" id="ARBA00022801"/>
    </source>
</evidence>
<proteinExistence type="inferred from homology"/>
<evidence type="ECO:0000313" key="3">
    <source>
        <dbReference type="EMBL" id="KAF9077172.1"/>
    </source>
</evidence>
<comment type="caution">
    <text evidence="3">The sequence shown here is derived from an EMBL/GenBank/DDBJ whole genome shotgun (WGS) entry which is preliminary data.</text>
</comment>